<feature type="domain" description="Pyrrolo-quinoline quinone repeat" evidence="3">
    <location>
        <begin position="87"/>
        <end position="210"/>
    </location>
</feature>
<feature type="signal peptide" evidence="2">
    <location>
        <begin position="1"/>
        <end position="22"/>
    </location>
</feature>
<reference evidence="4" key="1">
    <citation type="submission" date="2019-04" db="EMBL/GenBank/DDBJ databases">
        <authorList>
            <consortium name="Science for Life Laboratories"/>
        </authorList>
    </citation>
    <scope>NUCLEOTIDE SEQUENCE</scope>
    <source>
        <strain evidence="4">MBLW1</strain>
    </source>
</reference>
<dbReference type="KEGG" id="tim:GMBLW1_47220"/>
<evidence type="ECO:0000313" key="4">
    <source>
        <dbReference type="EMBL" id="VIP04471.1"/>
    </source>
</evidence>
<gene>
    <name evidence="4" type="ORF">GMBLW1_47220</name>
</gene>
<sequence length="428" mass="46834">MRRSATAILMILLVIGAPATRAEDWPKWRGPRGDGTWNGPKLPEQWPQSGLKPAWKVPIGGGYAGISVADGRVLTMDVQLDGTQQVERVVALSLADGKLLWEHRTPVKYGNLGGYANGPRAAPTIHGDRVYTLGAVGHAACLEVATGKVVWQRDLVKEVQAEVPTWGFAASPVIDGDKVYLHVAAKPNGCILALNRHTGREIWRSLPDPAGYCTPILIDAPSGPMMIVWTPEFIRGIDPADGKPLWKVPYPITYGVSIATPIYRDGILFITGYWDGSKAIRLGPKPTDFELIWEDRRNLRGLMAQPLERNGIVYTIDKGNGLTAFDLKTGRKRWDDENSMTPAGRNPHASFVWLNGSDRILSLNSRGELILGRLSPEGFQEQSRTQVLSGAVWSHPAFAGKFLIARNDGGERPTATGPYELVCIPLVE</sequence>
<dbReference type="PANTHER" id="PTHR34512">
    <property type="entry name" value="CELL SURFACE PROTEIN"/>
    <property type="match status" value="1"/>
</dbReference>
<protein>
    <recommendedName>
        <fullName evidence="3">Pyrrolo-quinoline quinone repeat domain-containing protein</fullName>
    </recommendedName>
</protein>
<dbReference type="Proteomes" id="UP000464378">
    <property type="component" value="Chromosome"/>
</dbReference>
<evidence type="ECO:0000256" key="2">
    <source>
        <dbReference type="SAM" id="SignalP"/>
    </source>
</evidence>
<dbReference type="AlphaFoldDB" id="A0A6C2YSW5"/>
<organism evidence="4">
    <name type="scientific">Tuwongella immobilis</name>
    <dbReference type="NCBI Taxonomy" id="692036"/>
    <lineage>
        <taxon>Bacteria</taxon>
        <taxon>Pseudomonadati</taxon>
        <taxon>Planctomycetota</taxon>
        <taxon>Planctomycetia</taxon>
        <taxon>Gemmatales</taxon>
        <taxon>Gemmataceae</taxon>
        <taxon>Tuwongella</taxon>
    </lineage>
</organism>
<feature type="domain" description="Pyrrolo-quinoline quinone repeat" evidence="3">
    <location>
        <begin position="234"/>
        <end position="370"/>
    </location>
</feature>
<dbReference type="Pfam" id="PF13360">
    <property type="entry name" value="PQQ_2"/>
    <property type="match status" value="2"/>
</dbReference>
<dbReference type="RefSeq" id="WP_162659552.1">
    <property type="nucleotide sequence ID" value="NZ_LR593887.1"/>
</dbReference>
<dbReference type="InterPro" id="IPR011047">
    <property type="entry name" value="Quinoprotein_ADH-like_sf"/>
</dbReference>
<proteinExistence type="predicted"/>
<dbReference type="Gene3D" id="2.130.10.10">
    <property type="entry name" value="YVTN repeat-like/Quinoprotein amine dehydrogenase"/>
    <property type="match status" value="1"/>
</dbReference>
<feature type="chain" id="PRO_5036383923" description="Pyrrolo-quinoline quinone repeat domain-containing protein" evidence="2">
    <location>
        <begin position="23"/>
        <end position="428"/>
    </location>
</feature>
<dbReference type="EMBL" id="LR593887">
    <property type="protein sequence ID" value="VTS06304.1"/>
    <property type="molecule type" value="Genomic_DNA"/>
</dbReference>
<dbReference type="EMBL" id="LR586016">
    <property type="protein sequence ID" value="VIP04471.1"/>
    <property type="molecule type" value="Genomic_DNA"/>
</dbReference>
<dbReference type="InterPro" id="IPR002372">
    <property type="entry name" value="PQQ_rpt_dom"/>
</dbReference>
<dbReference type="SUPFAM" id="SSF50998">
    <property type="entry name" value="Quinoprotein alcohol dehydrogenase-like"/>
    <property type="match status" value="1"/>
</dbReference>
<dbReference type="InterPro" id="IPR015943">
    <property type="entry name" value="WD40/YVTN_repeat-like_dom_sf"/>
</dbReference>
<name>A0A6C2YSW5_9BACT</name>
<dbReference type="InterPro" id="IPR018391">
    <property type="entry name" value="PQQ_b-propeller_rpt"/>
</dbReference>
<dbReference type="InParanoid" id="A0A6C2YSW5"/>
<keyword evidence="2" id="KW-0732">Signal</keyword>
<dbReference type="SMART" id="SM00564">
    <property type="entry name" value="PQQ"/>
    <property type="match status" value="3"/>
</dbReference>
<keyword evidence="5" id="KW-1185">Reference proteome</keyword>
<evidence type="ECO:0000256" key="1">
    <source>
        <dbReference type="SAM" id="MobiDB-lite"/>
    </source>
</evidence>
<feature type="region of interest" description="Disordered" evidence="1">
    <location>
        <begin position="25"/>
        <end position="45"/>
    </location>
</feature>
<evidence type="ECO:0000259" key="3">
    <source>
        <dbReference type="Pfam" id="PF13360"/>
    </source>
</evidence>
<dbReference type="PANTHER" id="PTHR34512:SF30">
    <property type="entry name" value="OUTER MEMBRANE PROTEIN ASSEMBLY FACTOR BAMB"/>
    <property type="match status" value="1"/>
</dbReference>
<evidence type="ECO:0000313" key="5">
    <source>
        <dbReference type="Proteomes" id="UP000464378"/>
    </source>
</evidence>
<accession>A0A6C2YSW5</accession>